<comment type="caution">
    <text evidence="1">The sequence shown here is derived from an EMBL/GenBank/DDBJ whole genome shotgun (WGS) entry which is preliminary data.</text>
</comment>
<protein>
    <submittedName>
        <fullName evidence="1">Uncharacterized protein</fullName>
    </submittedName>
</protein>
<proteinExistence type="predicted"/>
<gene>
    <name evidence="1" type="ORF">ARC78_01885</name>
</gene>
<organism evidence="1 2">
    <name type="scientific">Stenotrophomonas pictorum JCM 9942</name>
    <dbReference type="NCBI Taxonomy" id="1236960"/>
    <lineage>
        <taxon>Bacteria</taxon>
        <taxon>Pseudomonadati</taxon>
        <taxon>Pseudomonadota</taxon>
        <taxon>Gammaproteobacteria</taxon>
        <taxon>Lysobacterales</taxon>
        <taxon>Lysobacteraceae</taxon>
        <taxon>Stenotrophomonas</taxon>
    </lineage>
</organism>
<reference evidence="1 2" key="1">
    <citation type="submission" date="2015-10" db="EMBL/GenBank/DDBJ databases">
        <title>Genome sequencing and analysis of members of genus Stenotrophomonas.</title>
        <authorList>
            <person name="Patil P.P."/>
            <person name="Midha S."/>
            <person name="Patil P.B."/>
        </authorList>
    </citation>
    <scope>NUCLEOTIDE SEQUENCE [LARGE SCALE GENOMIC DNA]</scope>
    <source>
        <strain evidence="1 2">JCM 9942</strain>
    </source>
</reference>
<evidence type="ECO:0000313" key="2">
    <source>
        <dbReference type="Proteomes" id="UP000050836"/>
    </source>
</evidence>
<accession>A0A0R0A303</accession>
<sequence>MRDAGVVADLDQPCVGIPLIGIPLIGGKSPPCDTQIRVQEQRGVVEAGLPEQALGGNRQPAAGPAIQDIVMMKVALKCDRVPRLRKKLGGTGKHCHSNPCCDT</sequence>
<dbReference type="Proteomes" id="UP000050836">
    <property type="component" value="Unassembled WGS sequence"/>
</dbReference>
<evidence type="ECO:0000313" key="1">
    <source>
        <dbReference type="EMBL" id="KRG39493.1"/>
    </source>
</evidence>
<keyword evidence="2" id="KW-1185">Reference proteome</keyword>
<name>A0A0R0A303_9GAMM</name>
<dbReference type="AlphaFoldDB" id="A0A0R0A303"/>
<dbReference type="EMBL" id="LLXS01000045">
    <property type="protein sequence ID" value="KRG39493.1"/>
    <property type="molecule type" value="Genomic_DNA"/>
</dbReference>